<comment type="caution">
    <text evidence="2">The sequence shown here is derived from an EMBL/GenBank/DDBJ whole genome shotgun (WGS) entry which is preliminary data.</text>
</comment>
<evidence type="ECO:0000259" key="1">
    <source>
        <dbReference type="Pfam" id="PF12680"/>
    </source>
</evidence>
<dbReference type="Proteomes" id="UP001596492">
    <property type="component" value="Unassembled WGS sequence"/>
</dbReference>
<proteinExistence type="predicted"/>
<feature type="domain" description="SnoaL-like" evidence="1">
    <location>
        <begin position="11"/>
        <end position="102"/>
    </location>
</feature>
<dbReference type="SUPFAM" id="SSF54427">
    <property type="entry name" value="NTF2-like"/>
    <property type="match status" value="1"/>
</dbReference>
<evidence type="ECO:0000313" key="2">
    <source>
        <dbReference type="EMBL" id="MFC7291088.1"/>
    </source>
</evidence>
<dbReference type="InterPro" id="IPR032710">
    <property type="entry name" value="NTF2-like_dom_sf"/>
</dbReference>
<dbReference type="Pfam" id="PF12680">
    <property type="entry name" value="SnoaL_2"/>
    <property type="match status" value="1"/>
</dbReference>
<evidence type="ECO:0000313" key="3">
    <source>
        <dbReference type="Proteomes" id="UP001596492"/>
    </source>
</evidence>
<dbReference type="InterPro" id="IPR037401">
    <property type="entry name" value="SnoaL-like"/>
</dbReference>
<dbReference type="Gene3D" id="3.10.450.50">
    <property type="match status" value="1"/>
</dbReference>
<gene>
    <name evidence="2" type="ORF">ACFQS8_05635</name>
</gene>
<dbReference type="EMBL" id="JBHTBR010000002">
    <property type="protein sequence ID" value="MFC7291088.1"/>
    <property type="molecule type" value="Genomic_DNA"/>
</dbReference>
<sequence length="123" mass="14098">MVENLQPKETVRAWVDAFNAVDVTRIANLYAEDATFHDMTQSIVSGRDAIRKMYANEFATFQIFCIVDEIKGDGHWVTLDWKDPNGVQGCGYFEVKNGEITHQRAYWDKASFLMFHTTPSLTN</sequence>
<reference evidence="3" key="1">
    <citation type="journal article" date="2019" name="Int. J. Syst. Evol. Microbiol.">
        <title>The Global Catalogue of Microorganisms (GCM) 10K type strain sequencing project: providing services to taxonomists for standard genome sequencing and annotation.</title>
        <authorList>
            <consortium name="The Broad Institute Genomics Platform"/>
            <consortium name="The Broad Institute Genome Sequencing Center for Infectious Disease"/>
            <person name="Wu L."/>
            <person name="Ma J."/>
        </authorList>
    </citation>
    <scope>NUCLEOTIDE SEQUENCE [LARGE SCALE GENOMIC DNA]</scope>
    <source>
        <strain evidence="3">CCUG 51308</strain>
    </source>
</reference>
<accession>A0ABW2IJL2</accession>
<protein>
    <submittedName>
        <fullName evidence="2">Nuclear transport factor 2 family protein</fullName>
    </submittedName>
</protein>
<name>A0ABW2IJL2_9PROT</name>
<dbReference type="RefSeq" id="WP_382166283.1">
    <property type="nucleotide sequence ID" value="NZ_JBHTBR010000002.1"/>
</dbReference>
<organism evidence="2 3">
    <name type="scientific">Hirschia litorea</name>
    <dbReference type="NCBI Taxonomy" id="1199156"/>
    <lineage>
        <taxon>Bacteria</taxon>
        <taxon>Pseudomonadati</taxon>
        <taxon>Pseudomonadota</taxon>
        <taxon>Alphaproteobacteria</taxon>
        <taxon>Hyphomonadales</taxon>
        <taxon>Hyphomonadaceae</taxon>
        <taxon>Hirschia</taxon>
    </lineage>
</organism>
<keyword evidence="3" id="KW-1185">Reference proteome</keyword>